<dbReference type="AlphaFoldDB" id="A0A0C1D8Q4"/>
<feature type="transmembrane region" description="Helical" evidence="1">
    <location>
        <begin position="170"/>
        <end position="188"/>
    </location>
</feature>
<evidence type="ECO:0000313" key="2">
    <source>
        <dbReference type="EMBL" id="KIA90245.1"/>
    </source>
</evidence>
<dbReference type="OrthoDB" id="1246162at2"/>
<sequence length="222" mass="26400">MLTFAKSLELVRITQQNDWVVFIIIGCISLYVFMFRSLQRDSTVKEFLMQKFPDASNNLLSWIIISFVFCLVFAAFISQYIPVVPKKVGNIHVLGYELNKFGFTFLVILGFYFIRNMLTYIFFAGTGTIKKWDLFYFTVSKFYFCISVIIIILCVISYFYPDGDLQRLPFYFGGFLGIFLFKLLFYFFHKSDIMPQKWYYKFLYICTLQIVPVLVLWKVLFF</sequence>
<comment type="caution">
    <text evidence="2">The sequence shown here is derived from an EMBL/GenBank/DDBJ whole genome shotgun (WGS) entry which is preliminary data.</text>
</comment>
<evidence type="ECO:0000313" key="3">
    <source>
        <dbReference type="Proteomes" id="UP000031473"/>
    </source>
</evidence>
<protein>
    <recommendedName>
        <fullName evidence="4">DUF4271 domain-containing protein</fullName>
    </recommendedName>
</protein>
<feature type="transmembrane region" description="Helical" evidence="1">
    <location>
        <begin position="200"/>
        <end position="220"/>
    </location>
</feature>
<feature type="transmembrane region" description="Helical" evidence="1">
    <location>
        <begin position="59"/>
        <end position="81"/>
    </location>
</feature>
<keyword evidence="3" id="KW-1185">Reference proteome</keyword>
<keyword evidence="1" id="KW-0812">Transmembrane</keyword>
<accession>A0A0C1D8Q4</accession>
<dbReference type="Proteomes" id="UP000031473">
    <property type="component" value="Unassembled WGS sequence"/>
</dbReference>
<organism evidence="2 3">
    <name type="scientific">Kaistella jeonii</name>
    <dbReference type="NCBI Taxonomy" id="266749"/>
    <lineage>
        <taxon>Bacteria</taxon>
        <taxon>Pseudomonadati</taxon>
        <taxon>Bacteroidota</taxon>
        <taxon>Flavobacteriia</taxon>
        <taxon>Flavobacteriales</taxon>
        <taxon>Weeksellaceae</taxon>
        <taxon>Chryseobacterium group</taxon>
        <taxon>Kaistella</taxon>
    </lineage>
</organism>
<reference evidence="2 3" key="1">
    <citation type="submission" date="2014-10" db="EMBL/GenBank/DDBJ databases">
        <title>Kaistella jeonii genome.</title>
        <authorList>
            <person name="Clayton J.T."/>
            <person name="Newman J.D."/>
        </authorList>
    </citation>
    <scope>NUCLEOTIDE SEQUENCE [LARGE SCALE GENOMIC DNA]</scope>
    <source>
        <strain evidence="2 3">DSM 17048</strain>
    </source>
</reference>
<dbReference type="EMBL" id="JSYL01000002">
    <property type="protein sequence ID" value="KIA90245.1"/>
    <property type="molecule type" value="Genomic_DNA"/>
</dbReference>
<dbReference type="InterPro" id="IPR025367">
    <property type="entry name" value="DUF4271"/>
</dbReference>
<name>A0A0C1D8Q4_9FLAO</name>
<feature type="transmembrane region" description="Helical" evidence="1">
    <location>
        <begin position="135"/>
        <end position="158"/>
    </location>
</feature>
<keyword evidence="1" id="KW-1133">Transmembrane helix</keyword>
<dbReference type="Pfam" id="PF14093">
    <property type="entry name" value="DUF4271"/>
    <property type="match status" value="1"/>
</dbReference>
<gene>
    <name evidence="2" type="ORF">OA86_05335</name>
</gene>
<feature type="transmembrane region" description="Helical" evidence="1">
    <location>
        <begin position="20"/>
        <end position="38"/>
    </location>
</feature>
<proteinExistence type="predicted"/>
<keyword evidence="1" id="KW-0472">Membrane</keyword>
<feature type="transmembrane region" description="Helical" evidence="1">
    <location>
        <begin position="101"/>
        <end position="123"/>
    </location>
</feature>
<dbReference type="STRING" id="266749.SAMN05421876_102226"/>
<evidence type="ECO:0008006" key="4">
    <source>
        <dbReference type="Google" id="ProtNLM"/>
    </source>
</evidence>
<evidence type="ECO:0000256" key="1">
    <source>
        <dbReference type="SAM" id="Phobius"/>
    </source>
</evidence>